<dbReference type="Gene3D" id="2.120.10.30">
    <property type="entry name" value="TolB, C-terminal domain"/>
    <property type="match status" value="1"/>
</dbReference>
<comment type="caution">
    <text evidence="1">The sequence shown here is derived from an EMBL/GenBank/DDBJ whole genome shotgun (WGS) entry which is preliminary data.</text>
</comment>
<dbReference type="RefSeq" id="WP_214534448.1">
    <property type="nucleotide sequence ID" value="NZ_JAHFVK010000001.1"/>
</dbReference>
<evidence type="ECO:0008006" key="3">
    <source>
        <dbReference type="Google" id="ProtNLM"/>
    </source>
</evidence>
<dbReference type="InterPro" id="IPR011042">
    <property type="entry name" value="6-blade_b-propeller_TolB-like"/>
</dbReference>
<dbReference type="Pfam" id="PF20067">
    <property type="entry name" value="SSL_N"/>
    <property type="match status" value="1"/>
</dbReference>
<proteinExistence type="predicted"/>
<dbReference type="SUPFAM" id="SSF63829">
    <property type="entry name" value="Calcium-dependent phosphotriesterase"/>
    <property type="match status" value="1"/>
</dbReference>
<evidence type="ECO:0000313" key="1">
    <source>
        <dbReference type="EMBL" id="MBT2133171.1"/>
    </source>
</evidence>
<keyword evidence="2" id="KW-1185">Reference proteome</keyword>
<name>A0ABS5W126_9SPHN</name>
<dbReference type="Proteomes" id="UP000811255">
    <property type="component" value="Unassembled WGS sequence"/>
</dbReference>
<dbReference type="EMBL" id="JAHFVK010000001">
    <property type="protein sequence ID" value="MBT2133171.1"/>
    <property type="molecule type" value="Genomic_DNA"/>
</dbReference>
<accession>A0ABS5W126</accession>
<evidence type="ECO:0000313" key="2">
    <source>
        <dbReference type="Proteomes" id="UP000811255"/>
    </source>
</evidence>
<sequence>MAAIARALILEAVKSVTRPIPNPDTLVLPFFAGRERSCEASSELSAAITLPTRPLRSMMLPRLEKREGEIMKNGAMLGALLAAGCVILPLSSASADIRVNGSRIHPESITADAAGNIYTGSVPGTIYRAKPGSDTAEPWIVPSAANGLTSQLGVLVDDARGVLLVCNNPPFGGPPQSGAKSSLKAFDLKTGELKASHDFPTGGPIICNDIAVDRGGTTFATDTSGGRIFALAPGGSELTVFAADPELVGIDGIAFAADGAMYINNVRKNTVQRVNRKGGGAYEGLTTLTLSEPVNGPDALRPVSGNRFLQAEGPGNRVTYVDIEGDRAIITPIKTGLDSSPGVTHIGNTGYATEGKINYLFDPALKEKSPDPFFIRSFPLSGQ</sequence>
<organism evidence="1 2">
    <name type="scientific">Croceibacterium selenioxidans</name>
    <dbReference type="NCBI Taxonomy" id="2838833"/>
    <lineage>
        <taxon>Bacteria</taxon>
        <taxon>Pseudomonadati</taxon>
        <taxon>Pseudomonadota</taxon>
        <taxon>Alphaproteobacteria</taxon>
        <taxon>Sphingomonadales</taxon>
        <taxon>Erythrobacteraceae</taxon>
        <taxon>Croceibacterium</taxon>
    </lineage>
</organism>
<gene>
    <name evidence="1" type="ORF">KK137_02390</name>
</gene>
<reference evidence="1 2" key="1">
    <citation type="submission" date="2021-05" db="EMBL/GenBank/DDBJ databases">
        <title>Croceibacterium sp. LX-88 genome sequence.</title>
        <authorList>
            <person name="Luo X."/>
        </authorList>
    </citation>
    <scope>NUCLEOTIDE SEQUENCE [LARGE SCALE GENOMIC DNA]</scope>
    <source>
        <strain evidence="1 2">LX-88</strain>
    </source>
</reference>
<protein>
    <recommendedName>
        <fullName evidence="3">SMP-30/Gluconolactonase/LRE-like region domain-containing protein</fullName>
    </recommendedName>
</protein>